<name>V4BPY2_LOTGI</name>
<keyword evidence="2" id="KW-1185">Reference proteome</keyword>
<sequence>MKNLVWLQWGNSSNLPMTLRKITDINTKYTEDNWESFKHEWEPYAKRDTLCWSLFDIKKNVLTSVDKEIDNAGGRIIRILDGIVKKILKLQHIEIIFLIKYKRRSNWNKSNEAGLLSENDYCKGKNDYGDGGIIYGLYLAPKVKYDIILTSGLREKKTFKGYSNDKIAVEDYNRLASGHDVTKETMGEKF</sequence>
<dbReference type="AlphaFoldDB" id="V4BPY2"/>
<organism evidence="1 2">
    <name type="scientific">Lottia gigantea</name>
    <name type="common">Giant owl limpet</name>
    <dbReference type="NCBI Taxonomy" id="225164"/>
    <lineage>
        <taxon>Eukaryota</taxon>
        <taxon>Metazoa</taxon>
        <taxon>Spiralia</taxon>
        <taxon>Lophotrochozoa</taxon>
        <taxon>Mollusca</taxon>
        <taxon>Gastropoda</taxon>
        <taxon>Patellogastropoda</taxon>
        <taxon>Lottioidea</taxon>
        <taxon>Lottiidae</taxon>
        <taxon>Lottia</taxon>
    </lineage>
</organism>
<gene>
    <name evidence="1" type="ORF">LOTGIDRAFT_163792</name>
</gene>
<dbReference type="KEGG" id="lgi:LOTGIDRAFT_163792"/>
<dbReference type="Proteomes" id="UP000030746">
    <property type="component" value="Unassembled WGS sequence"/>
</dbReference>
<dbReference type="CTD" id="20239552"/>
<accession>V4BPY2</accession>
<dbReference type="EMBL" id="KB202325">
    <property type="protein sequence ID" value="ESO90904.1"/>
    <property type="molecule type" value="Genomic_DNA"/>
</dbReference>
<proteinExistence type="predicted"/>
<dbReference type="GeneID" id="20239552"/>
<protein>
    <submittedName>
        <fullName evidence="1">Uncharacterized protein</fullName>
    </submittedName>
</protein>
<evidence type="ECO:0000313" key="1">
    <source>
        <dbReference type="EMBL" id="ESO90904.1"/>
    </source>
</evidence>
<evidence type="ECO:0000313" key="2">
    <source>
        <dbReference type="Proteomes" id="UP000030746"/>
    </source>
</evidence>
<dbReference type="HOGENOM" id="CLU_010254_1_2_1"/>
<reference evidence="1 2" key="1">
    <citation type="journal article" date="2013" name="Nature">
        <title>Insights into bilaterian evolution from three spiralian genomes.</title>
        <authorList>
            <person name="Simakov O."/>
            <person name="Marletaz F."/>
            <person name="Cho S.J."/>
            <person name="Edsinger-Gonzales E."/>
            <person name="Havlak P."/>
            <person name="Hellsten U."/>
            <person name="Kuo D.H."/>
            <person name="Larsson T."/>
            <person name="Lv J."/>
            <person name="Arendt D."/>
            <person name="Savage R."/>
            <person name="Osoegawa K."/>
            <person name="de Jong P."/>
            <person name="Grimwood J."/>
            <person name="Chapman J.A."/>
            <person name="Shapiro H."/>
            <person name="Aerts A."/>
            <person name="Otillar R.P."/>
            <person name="Terry A.Y."/>
            <person name="Boore J.L."/>
            <person name="Grigoriev I.V."/>
            <person name="Lindberg D.R."/>
            <person name="Seaver E.C."/>
            <person name="Weisblat D.A."/>
            <person name="Putnam N.H."/>
            <person name="Rokhsar D.S."/>
        </authorList>
    </citation>
    <scope>NUCLEOTIDE SEQUENCE [LARGE SCALE GENOMIC DNA]</scope>
</reference>
<dbReference type="RefSeq" id="XP_009058554.1">
    <property type="nucleotide sequence ID" value="XM_009060306.1"/>
</dbReference>